<dbReference type="Pfam" id="PF13193">
    <property type="entry name" value="AMP-binding_C"/>
    <property type="match status" value="1"/>
</dbReference>
<reference evidence="5 6" key="1">
    <citation type="submission" date="2019-08" db="EMBL/GenBank/DDBJ databases">
        <authorList>
            <person name="Peeters C."/>
        </authorList>
    </citation>
    <scope>NUCLEOTIDE SEQUENCE [LARGE SCALE GENOMIC DNA]</scope>
    <source>
        <strain evidence="5 6">LMG 31112</strain>
    </source>
</reference>
<gene>
    <name evidence="5" type="ORF">PHO31112_02535</name>
</gene>
<accession>A0A5E4VA83</accession>
<dbReference type="FunFam" id="3.30.300.30:FF:000008">
    <property type="entry name" value="2,3-dihydroxybenzoate-AMP ligase"/>
    <property type="match status" value="1"/>
</dbReference>
<keyword evidence="2" id="KW-0436">Ligase</keyword>
<dbReference type="RefSeq" id="WP_150620808.1">
    <property type="nucleotide sequence ID" value="NZ_CABPSM010000006.1"/>
</dbReference>
<dbReference type="GO" id="GO:0006631">
    <property type="term" value="P:fatty acid metabolic process"/>
    <property type="evidence" value="ECO:0007669"/>
    <property type="project" value="TreeGrafter"/>
</dbReference>
<dbReference type="EMBL" id="CABPSM010000006">
    <property type="protein sequence ID" value="VVE09157.1"/>
    <property type="molecule type" value="Genomic_DNA"/>
</dbReference>
<comment type="similarity">
    <text evidence="1">Belongs to the ATP-dependent AMP-binding enzyme family.</text>
</comment>
<evidence type="ECO:0000259" key="4">
    <source>
        <dbReference type="Pfam" id="PF13193"/>
    </source>
</evidence>
<proteinExistence type="inferred from homology"/>
<evidence type="ECO:0000256" key="1">
    <source>
        <dbReference type="ARBA" id="ARBA00006432"/>
    </source>
</evidence>
<dbReference type="Gene3D" id="3.30.300.30">
    <property type="match status" value="1"/>
</dbReference>
<evidence type="ECO:0000259" key="3">
    <source>
        <dbReference type="Pfam" id="PF00501"/>
    </source>
</evidence>
<dbReference type="PROSITE" id="PS00455">
    <property type="entry name" value="AMP_BINDING"/>
    <property type="match status" value="1"/>
</dbReference>
<feature type="domain" description="AMP-dependent synthetase/ligase" evidence="3">
    <location>
        <begin position="36"/>
        <end position="425"/>
    </location>
</feature>
<dbReference type="Proteomes" id="UP000343317">
    <property type="component" value="Unassembled WGS sequence"/>
</dbReference>
<organism evidence="5 6">
    <name type="scientific">Pandoraea horticolens</name>
    <dbReference type="NCBI Taxonomy" id="2508298"/>
    <lineage>
        <taxon>Bacteria</taxon>
        <taxon>Pseudomonadati</taxon>
        <taxon>Pseudomonadota</taxon>
        <taxon>Betaproteobacteria</taxon>
        <taxon>Burkholderiales</taxon>
        <taxon>Burkholderiaceae</taxon>
        <taxon>Pandoraea</taxon>
    </lineage>
</organism>
<evidence type="ECO:0000313" key="5">
    <source>
        <dbReference type="EMBL" id="VVE09157.1"/>
    </source>
</evidence>
<dbReference type="AlphaFoldDB" id="A0A5E4VA83"/>
<dbReference type="CDD" id="cd05917">
    <property type="entry name" value="FACL_like_2"/>
    <property type="match status" value="1"/>
</dbReference>
<dbReference type="InterPro" id="IPR020845">
    <property type="entry name" value="AMP-binding_CS"/>
</dbReference>
<evidence type="ECO:0000313" key="6">
    <source>
        <dbReference type="Proteomes" id="UP000343317"/>
    </source>
</evidence>
<dbReference type="InterPro" id="IPR045851">
    <property type="entry name" value="AMP-bd_C_sf"/>
</dbReference>
<evidence type="ECO:0000256" key="2">
    <source>
        <dbReference type="ARBA" id="ARBA00022598"/>
    </source>
</evidence>
<dbReference type="GO" id="GO:0031956">
    <property type="term" value="F:medium-chain fatty acid-CoA ligase activity"/>
    <property type="evidence" value="ECO:0007669"/>
    <property type="project" value="TreeGrafter"/>
</dbReference>
<dbReference type="InterPro" id="IPR042099">
    <property type="entry name" value="ANL_N_sf"/>
</dbReference>
<dbReference type="FunFam" id="3.40.50.12780:FF:000003">
    <property type="entry name" value="Long-chain-fatty-acid--CoA ligase FadD"/>
    <property type="match status" value="1"/>
</dbReference>
<dbReference type="Gene3D" id="3.40.50.12780">
    <property type="entry name" value="N-terminal domain of ligase-like"/>
    <property type="match status" value="1"/>
</dbReference>
<dbReference type="PANTHER" id="PTHR43201">
    <property type="entry name" value="ACYL-COA SYNTHETASE"/>
    <property type="match status" value="1"/>
</dbReference>
<dbReference type="InterPro" id="IPR025110">
    <property type="entry name" value="AMP-bd_C"/>
</dbReference>
<name>A0A5E4VA83_9BURK</name>
<dbReference type="PANTHER" id="PTHR43201:SF5">
    <property type="entry name" value="MEDIUM-CHAIN ACYL-COA LIGASE ACSF2, MITOCHONDRIAL"/>
    <property type="match status" value="1"/>
</dbReference>
<feature type="domain" description="AMP-binding enzyme C-terminal" evidence="4">
    <location>
        <begin position="475"/>
        <end position="550"/>
    </location>
</feature>
<protein>
    <submittedName>
        <fullName evidence="5">AMP-binding protein</fullName>
    </submittedName>
</protein>
<dbReference type="InterPro" id="IPR000873">
    <property type="entry name" value="AMP-dep_synth/lig_dom"/>
</dbReference>
<dbReference type="NCBIfam" id="NF009233">
    <property type="entry name" value="PRK12583.1"/>
    <property type="match status" value="1"/>
</dbReference>
<dbReference type="SUPFAM" id="SSF56801">
    <property type="entry name" value="Acetyl-CoA synthetase-like"/>
    <property type="match status" value="1"/>
</dbReference>
<sequence>MESREGAGVVPRNGLSYVKGDTAVPLSTLTVFGLLAQTAAKFPERQAVVFREQGVDWTWREFIAHVDTFATGLMSLGLKKGDRVGIWSPNRVEWLVTQFATARIGLILVNINPAYRLAELEYAINKVGCKALVAAESFKTSRYLDMLNVLAPELATCTPGQLKSEKLPTLRTVIRMGMDTTPGMMNYGDVVALGADVDLVKLRAISDSLDCFDAINIQFTSGTTGNPKGATLTHHNIVNNGRYIAMAMRFSEHDSLCIPVPFYHCFGMVLAVLACVSTGATMVFPGEAFDPRATMAAVSEERCTALHGVPTMFIAQLDHPAFGYYHFDSLRTGIMAGSPCPIETMKRVIGEMHMSEVTIAYGMTETSPVSFQTTTTDPLEKRVATVGRVQPHLEVKLVDAAGEIVPVGEKGELCTKGYSVMQGYWDDEPRTREAIRDGWMHTGDLATLDEDGYCNIVGRVKDMLIRGGENIYPREIEEFLFRHPKVQAVQVFGVPDAKYGEEVCAWIILKPGQSATEDDIRAFCKDQIAHYKIPRYIRFVDEMPMTVTGKVQKFIMREQMVETLGLSEAKTA</sequence>
<dbReference type="Pfam" id="PF00501">
    <property type="entry name" value="AMP-binding"/>
    <property type="match status" value="1"/>
</dbReference>
<keyword evidence="6" id="KW-1185">Reference proteome</keyword>